<evidence type="ECO:0000313" key="5">
    <source>
        <dbReference type="Proteomes" id="UP000374630"/>
    </source>
</evidence>
<dbReference type="PROSITE" id="PS51257">
    <property type="entry name" value="PROKAR_LIPOPROTEIN"/>
    <property type="match status" value="1"/>
</dbReference>
<dbReference type="AlphaFoldDB" id="A0A5J5DYD4"/>
<dbReference type="Pfam" id="PF12974">
    <property type="entry name" value="Phosphonate-bd"/>
    <property type="match status" value="1"/>
</dbReference>
<dbReference type="EMBL" id="RZOA01000022">
    <property type="protein sequence ID" value="KAA8821866.1"/>
    <property type="molecule type" value="Genomic_DNA"/>
</dbReference>
<dbReference type="PANTHER" id="PTHR35841:SF1">
    <property type="entry name" value="PHOSPHONATES-BINDING PERIPLASMIC PROTEIN"/>
    <property type="match status" value="1"/>
</dbReference>
<feature type="signal peptide" evidence="1">
    <location>
        <begin position="1"/>
        <end position="31"/>
    </location>
</feature>
<gene>
    <name evidence="3" type="ORF">EM848_09695</name>
    <name evidence="2" type="ORF">EMO90_10935</name>
</gene>
<reference evidence="4 5" key="1">
    <citation type="journal article" date="2019" name="Syst. Appl. Microbiol.">
        <title>Characterization of Bifidobacterium species in feaces of the Egyptian fruit bat: Description of B. vespertilionis sp. nov. and B. rousetti sp. nov.</title>
        <authorList>
            <person name="Modesto M."/>
            <person name="Satti M."/>
            <person name="Watanabe K."/>
            <person name="Puglisi E."/>
            <person name="Morelli L."/>
            <person name="Huang C.-H."/>
            <person name="Liou J.-S."/>
            <person name="Miyashita M."/>
            <person name="Tamura T."/>
            <person name="Saito S."/>
            <person name="Mori K."/>
            <person name="Huang L."/>
            <person name="Sciavilla P."/>
            <person name="Sandri C."/>
            <person name="Spiezio C."/>
            <person name="Vitali F."/>
            <person name="Cavalieri D."/>
            <person name="Perpetuini G."/>
            <person name="Tofalo R."/>
            <person name="Bonetti A."/>
            <person name="Arita M."/>
            <person name="Mattarelli P."/>
        </authorList>
    </citation>
    <scope>NUCLEOTIDE SEQUENCE [LARGE SCALE GENOMIC DNA]</scope>
    <source>
        <strain evidence="2 5">RST16</strain>
        <strain evidence="3 4">RST8</strain>
    </source>
</reference>
<sequence length="360" mass="38564">MFAKKTQKKISTLRSAAAAVLSGALCLGMLAGCGNPAANGGSAASDSKNIDTLKVAFVPSKDPQEIITATEPLKNLLKDQLGKEGYTVGNVDITVGSSYEAVGESLSAGTVDVGLIPGGTYVLYDDDVDVLLTATRSGLSIDSDNPKDWNDNAPTKATDKQTTSYRALIIAGPSEKGQALAKKVNSGEKLTWDDIKDVNWSVMGASSPAGYIYPALWLKDNFGKSIPDLTHAAQSDSYGSAFARLAQGQFDVLATYADARRDFEKKWTTDFGRKDDIWKETAVIGVTPAIYNDTVSVSKNSKIMSDDFKKALSDAFIAIGNSDEGKKVIAIYSHEGYQPAKSSDYDNERQAQELVKQLKK</sequence>
<comment type="caution">
    <text evidence="3">The sequence shown here is derived from an EMBL/GenBank/DDBJ whole genome shotgun (WGS) entry which is preliminary data.</text>
</comment>
<organism evidence="3 4">
    <name type="scientific">Bifidobacterium vespertilionis</name>
    <dbReference type="NCBI Taxonomy" id="2562524"/>
    <lineage>
        <taxon>Bacteria</taxon>
        <taxon>Bacillati</taxon>
        <taxon>Actinomycetota</taxon>
        <taxon>Actinomycetes</taxon>
        <taxon>Bifidobacteriales</taxon>
        <taxon>Bifidobacteriaceae</taxon>
        <taxon>Bifidobacterium</taxon>
    </lineage>
</organism>
<evidence type="ECO:0000313" key="4">
    <source>
        <dbReference type="Proteomes" id="UP000345527"/>
    </source>
</evidence>
<evidence type="ECO:0000256" key="1">
    <source>
        <dbReference type="SAM" id="SignalP"/>
    </source>
</evidence>
<name>A0A5J5DYD4_9BIFI</name>
<dbReference type="EMBL" id="RZNZ01000019">
    <property type="protein sequence ID" value="KAA8816867.1"/>
    <property type="molecule type" value="Genomic_DNA"/>
</dbReference>
<keyword evidence="1" id="KW-0732">Signal</keyword>
<dbReference type="Proteomes" id="UP000374630">
    <property type="component" value="Unassembled WGS sequence"/>
</dbReference>
<dbReference type="PANTHER" id="PTHR35841">
    <property type="entry name" value="PHOSPHONATES-BINDING PERIPLASMIC PROTEIN"/>
    <property type="match status" value="1"/>
</dbReference>
<dbReference type="OrthoDB" id="5139702at2"/>
<feature type="chain" id="PRO_5038533415" evidence="1">
    <location>
        <begin position="32"/>
        <end position="360"/>
    </location>
</feature>
<dbReference type="RefSeq" id="WP_150354727.1">
    <property type="nucleotide sequence ID" value="NZ_RZNZ01000019.1"/>
</dbReference>
<dbReference type="SUPFAM" id="SSF53850">
    <property type="entry name" value="Periplasmic binding protein-like II"/>
    <property type="match status" value="1"/>
</dbReference>
<dbReference type="Proteomes" id="UP000345527">
    <property type="component" value="Unassembled WGS sequence"/>
</dbReference>
<evidence type="ECO:0000313" key="3">
    <source>
        <dbReference type="EMBL" id="KAA8821866.1"/>
    </source>
</evidence>
<keyword evidence="5" id="KW-1185">Reference proteome</keyword>
<dbReference type="Gene3D" id="3.40.190.10">
    <property type="entry name" value="Periplasmic binding protein-like II"/>
    <property type="match status" value="2"/>
</dbReference>
<proteinExistence type="predicted"/>
<protein>
    <submittedName>
        <fullName evidence="3">Phosphonate ABC transporter substrate-binding protein</fullName>
    </submittedName>
</protein>
<accession>A0A5J5DYD4</accession>
<evidence type="ECO:0000313" key="2">
    <source>
        <dbReference type="EMBL" id="KAA8816867.1"/>
    </source>
</evidence>